<dbReference type="InterPro" id="IPR007197">
    <property type="entry name" value="rSAM"/>
</dbReference>
<dbReference type="PROSITE" id="PS51918">
    <property type="entry name" value="RADICAL_SAM"/>
    <property type="match status" value="1"/>
</dbReference>
<organism evidence="2 3">
    <name type="scientific">Fenollaria massiliensis</name>
    <dbReference type="NCBI Taxonomy" id="938288"/>
    <lineage>
        <taxon>Bacteria</taxon>
        <taxon>Bacillati</taxon>
        <taxon>Bacillota</taxon>
        <taxon>Clostridia</taxon>
        <taxon>Eubacteriales</taxon>
        <taxon>Fenollaria</taxon>
    </lineage>
</organism>
<name>A0A9E7DL07_9FIRM</name>
<dbReference type="Gene3D" id="3.40.50.280">
    <property type="entry name" value="Cobalamin-binding domain"/>
    <property type="match status" value="1"/>
</dbReference>
<dbReference type="InterPro" id="IPR023404">
    <property type="entry name" value="rSAM_horseshoe"/>
</dbReference>
<dbReference type="InterPro" id="IPR023862">
    <property type="entry name" value="CHP03960_rSAM"/>
</dbReference>
<reference evidence="2" key="1">
    <citation type="submission" date="2022-04" db="EMBL/GenBank/DDBJ databases">
        <title>Complete genome sequences of Ezakiella coagulans and Fenollaria massiliensis.</title>
        <authorList>
            <person name="France M.T."/>
            <person name="Clifford J."/>
            <person name="Narina S."/>
            <person name="Rutt L."/>
            <person name="Ravel J."/>
        </authorList>
    </citation>
    <scope>NUCLEOTIDE SEQUENCE</scope>
    <source>
        <strain evidence="2">C0061C2</strain>
    </source>
</reference>
<dbReference type="PANTHER" id="PTHR42731">
    <property type="entry name" value="SLL1084 PROTEIN"/>
    <property type="match status" value="1"/>
</dbReference>
<dbReference type="AlphaFoldDB" id="A0A9E7DL07"/>
<dbReference type="KEGG" id="fms:M1R53_04735"/>
<dbReference type="RefSeq" id="WP_249243198.1">
    <property type="nucleotide sequence ID" value="NZ_CP096649.1"/>
</dbReference>
<dbReference type="SFLD" id="SFLDG01082">
    <property type="entry name" value="B12-binding_domain_containing"/>
    <property type="match status" value="1"/>
</dbReference>
<dbReference type="Proteomes" id="UP000831151">
    <property type="component" value="Chromosome"/>
</dbReference>
<dbReference type="Pfam" id="PF19864">
    <property type="entry name" value="Radical_SAM_N2"/>
    <property type="match status" value="1"/>
</dbReference>
<dbReference type="SFLD" id="SFLDS00029">
    <property type="entry name" value="Radical_SAM"/>
    <property type="match status" value="1"/>
</dbReference>
<dbReference type="SMART" id="SM00729">
    <property type="entry name" value="Elp3"/>
    <property type="match status" value="1"/>
</dbReference>
<dbReference type="NCBIfam" id="TIGR03960">
    <property type="entry name" value="rSAM_fuse_unch"/>
    <property type="match status" value="1"/>
</dbReference>
<dbReference type="GO" id="GO:0051536">
    <property type="term" value="F:iron-sulfur cluster binding"/>
    <property type="evidence" value="ECO:0007669"/>
    <property type="project" value="InterPro"/>
</dbReference>
<proteinExistence type="predicted"/>
<accession>A0A9E7DL07</accession>
<dbReference type="GO" id="GO:0003824">
    <property type="term" value="F:catalytic activity"/>
    <property type="evidence" value="ECO:0007669"/>
    <property type="project" value="InterPro"/>
</dbReference>
<dbReference type="Pfam" id="PF04055">
    <property type="entry name" value="Radical_SAM"/>
    <property type="match status" value="1"/>
</dbReference>
<evidence type="ECO:0000313" key="3">
    <source>
        <dbReference type="Proteomes" id="UP000831151"/>
    </source>
</evidence>
<sequence length="616" mass="72178">MNRKKLEKILKLVEKPARYIGMEKNSIVKDFEKTKVKFAFCFPDNYELAMSYLGLHILYFLINQNEDYLCERAFLPNYDMEKMMREENLELFSLENKEELKNFDAVGFTLQYEMSFANILRMLDLANLELKSSDRKESDPIIVAGGPCAVNPEPIAEIIDVFQIGEGEEMMLRFLELLKIKKEKNQSKDEFLETLAKEDGFYVPKFYKPHYNEDGTIKNYEKLNPNCKDRVKRNYISSVDKMFQIDRMIVPYIDVVHKRAVVEIFRGCTKGCRFCQAGMLYRPIREKSEENIKNIAKTMIDNTGYDDVSLFSLSTCDYTNLREVAGEMKEYFVKNNVSVSLPSLRLDSPSIDVLKDLSDVRKSSLTFAPEAGSQRLRDVINKNVTEENLVDVMTYVFGEGWSKIKLYFMIGLPTETEEDIRGIKELAYLVRDLFFKRDREDIKGDFRLVVSTSCFVPKPFTPFQWFKQDSIDEFYEKIGILRSIIKDKKVEYNYHDPELSYIEAVLARGDRKLSDALIYAYKEEKKAEKLDNEFIYENYLSAFKKYNLDPDFYARRERSFDEVLPWDIIDVGVSKEFLKREYEKSVKAETTKDCRISCNACGIKNCEMRGKHENFV</sequence>
<gene>
    <name evidence="2" type="ORF">M1R53_04735</name>
</gene>
<dbReference type="InterPro" id="IPR045784">
    <property type="entry name" value="Radical_SAM_N2"/>
</dbReference>
<protein>
    <submittedName>
        <fullName evidence="2">TIGR03960 family B12-binding radical SAM protein</fullName>
    </submittedName>
</protein>
<dbReference type="InterPro" id="IPR006638">
    <property type="entry name" value="Elp3/MiaA/NifB-like_rSAM"/>
</dbReference>
<dbReference type="EMBL" id="CP096649">
    <property type="protein sequence ID" value="UQK59871.1"/>
    <property type="molecule type" value="Genomic_DNA"/>
</dbReference>
<dbReference type="InterPro" id="IPR058240">
    <property type="entry name" value="rSAM_sf"/>
</dbReference>
<feature type="domain" description="Radical SAM core" evidence="1">
    <location>
        <begin position="254"/>
        <end position="491"/>
    </location>
</feature>
<dbReference type="PANTHER" id="PTHR42731:SF1">
    <property type="entry name" value="RADICAL SAM DOMAIN PROTEIN"/>
    <property type="match status" value="1"/>
</dbReference>
<dbReference type="CDD" id="cd01335">
    <property type="entry name" value="Radical_SAM"/>
    <property type="match status" value="1"/>
</dbReference>
<evidence type="ECO:0000259" key="1">
    <source>
        <dbReference type="PROSITE" id="PS51918"/>
    </source>
</evidence>
<evidence type="ECO:0000313" key="2">
    <source>
        <dbReference type="EMBL" id="UQK59871.1"/>
    </source>
</evidence>
<keyword evidence="3" id="KW-1185">Reference proteome</keyword>
<dbReference type="SUPFAM" id="SSF102114">
    <property type="entry name" value="Radical SAM enzymes"/>
    <property type="match status" value="1"/>
</dbReference>
<dbReference type="Gene3D" id="3.80.30.20">
    <property type="entry name" value="tm_1862 like domain"/>
    <property type="match status" value="1"/>
</dbReference>